<organism evidence="6 7">
    <name type="scientific">Steinernema carpocapsae</name>
    <name type="common">Entomopathogenic nematode</name>
    <dbReference type="NCBI Taxonomy" id="34508"/>
    <lineage>
        <taxon>Eukaryota</taxon>
        <taxon>Metazoa</taxon>
        <taxon>Ecdysozoa</taxon>
        <taxon>Nematoda</taxon>
        <taxon>Chromadorea</taxon>
        <taxon>Rhabditida</taxon>
        <taxon>Tylenchina</taxon>
        <taxon>Panagrolaimomorpha</taxon>
        <taxon>Strongyloidoidea</taxon>
        <taxon>Steinernematidae</taxon>
        <taxon>Steinernema</taxon>
    </lineage>
</organism>
<dbReference type="GO" id="GO:0004930">
    <property type="term" value="F:G protein-coupled receptor activity"/>
    <property type="evidence" value="ECO:0007669"/>
    <property type="project" value="InterPro"/>
</dbReference>
<gene>
    <name evidence="6" type="ORF">L596_026613</name>
</gene>
<keyword evidence="4 5" id="KW-0472">Membrane</keyword>
<dbReference type="InterPro" id="IPR019424">
    <property type="entry name" value="7TM_GPCR_Srsx"/>
</dbReference>
<dbReference type="PANTHER" id="PTHR23360:SF5">
    <property type="entry name" value="G-PROTEIN COUPLED RECEPTORS FAMILY 1 PROFILE DOMAIN-CONTAINING PROTEIN"/>
    <property type="match status" value="1"/>
</dbReference>
<feature type="transmembrane region" description="Helical" evidence="5">
    <location>
        <begin position="63"/>
        <end position="85"/>
    </location>
</feature>
<keyword evidence="7" id="KW-1185">Reference proteome</keyword>
<keyword evidence="3 5" id="KW-1133">Transmembrane helix</keyword>
<evidence type="ECO:0000256" key="2">
    <source>
        <dbReference type="ARBA" id="ARBA00022692"/>
    </source>
</evidence>
<feature type="transmembrane region" description="Helical" evidence="5">
    <location>
        <begin position="105"/>
        <end position="127"/>
    </location>
</feature>
<dbReference type="AlphaFoldDB" id="A0A4U5M1W1"/>
<dbReference type="SMART" id="SM01381">
    <property type="entry name" value="7TM_GPCR_Srsx"/>
    <property type="match status" value="1"/>
</dbReference>
<evidence type="ECO:0000256" key="1">
    <source>
        <dbReference type="ARBA" id="ARBA00004370"/>
    </source>
</evidence>
<dbReference type="PANTHER" id="PTHR23360">
    <property type="entry name" value="G-PROTEIN COUPLED RECEPTORS FAMILY 1 PROFILE DOMAIN-CONTAINING PROTEIN-RELATED"/>
    <property type="match status" value="1"/>
</dbReference>
<sequence length="268" mass="30392">MSHPFYLYFAWNEIYVSFYTCSHINFIFVSCADFSSCMMFFISLDRLICFKKPLFYKSLNSNYYVGGVVAICLFYCGFMKAMISISLTEEKTICLIAESMTGTMSLVWSGASTLLNLAVILVYSFLIKNFKASGSEYKKINRSLKTMITVHIFGWFLTMSVVSISYLAAPTHRVYIAMTTTGGIGANLNLAAPFFIYYFRSSLYREAFDKLFRRMELFCVKSQVQPSSYAIATNRQEPTVQLVVIVLNAKTIGGYIKPNVKSDVIVLL</sequence>
<evidence type="ECO:0008006" key="8">
    <source>
        <dbReference type="Google" id="ProtNLM"/>
    </source>
</evidence>
<protein>
    <recommendedName>
        <fullName evidence="8">G-protein coupled receptors family 1 profile domain-containing protein</fullName>
    </recommendedName>
</protein>
<comment type="caution">
    <text evidence="6">The sequence shown here is derived from an EMBL/GenBank/DDBJ whole genome shotgun (WGS) entry which is preliminary data.</text>
</comment>
<feature type="transmembrane region" description="Helical" evidence="5">
    <location>
        <begin position="14"/>
        <end position="42"/>
    </location>
</feature>
<comment type="subcellular location">
    <subcellularLocation>
        <location evidence="1">Membrane</location>
    </subcellularLocation>
</comment>
<evidence type="ECO:0000256" key="4">
    <source>
        <dbReference type="ARBA" id="ARBA00023136"/>
    </source>
</evidence>
<accession>A0A4U5M1W1</accession>
<reference evidence="6 7" key="2">
    <citation type="journal article" date="2019" name="G3 (Bethesda)">
        <title>Hybrid Assembly of the Genome of the Entomopathogenic Nematode Steinernema carpocapsae Identifies the X-Chromosome.</title>
        <authorList>
            <person name="Serra L."/>
            <person name="Macchietto M."/>
            <person name="Macias-Munoz A."/>
            <person name="McGill C.J."/>
            <person name="Rodriguez I.M."/>
            <person name="Rodriguez B."/>
            <person name="Murad R."/>
            <person name="Mortazavi A."/>
        </authorList>
    </citation>
    <scope>NUCLEOTIDE SEQUENCE [LARGE SCALE GENOMIC DNA]</scope>
    <source>
        <strain evidence="6 7">ALL</strain>
    </source>
</reference>
<reference evidence="6 7" key="1">
    <citation type="journal article" date="2015" name="Genome Biol.">
        <title>Comparative genomics of Steinernema reveals deeply conserved gene regulatory networks.</title>
        <authorList>
            <person name="Dillman A.R."/>
            <person name="Macchietto M."/>
            <person name="Porter C.F."/>
            <person name="Rogers A."/>
            <person name="Williams B."/>
            <person name="Antoshechkin I."/>
            <person name="Lee M.M."/>
            <person name="Goodwin Z."/>
            <person name="Lu X."/>
            <person name="Lewis E.E."/>
            <person name="Goodrich-Blair H."/>
            <person name="Stock S.P."/>
            <person name="Adams B.J."/>
            <person name="Sternberg P.W."/>
            <person name="Mortazavi A."/>
        </authorList>
    </citation>
    <scope>NUCLEOTIDE SEQUENCE [LARGE SCALE GENOMIC DNA]</scope>
    <source>
        <strain evidence="6 7">ALL</strain>
    </source>
</reference>
<dbReference type="InterPro" id="IPR047130">
    <property type="entry name" value="7TM_GPCR_Srsx_nematod"/>
</dbReference>
<name>A0A4U5M1W1_STECR</name>
<dbReference type="EMBL" id="AZBU02000010">
    <property type="protein sequence ID" value="TKR62689.1"/>
    <property type="molecule type" value="Genomic_DNA"/>
</dbReference>
<evidence type="ECO:0000256" key="3">
    <source>
        <dbReference type="ARBA" id="ARBA00022989"/>
    </source>
</evidence>
<dbReference type="Pfam" id="PF10320">
    <property type="entry name" value="7TM_GPCR_Srsx"/>
    <property type="match status" value="1"/>
</dbReference>
<evidence type="ECO:0000313" key="7">
    <source>
        <dbReference type="Proteomes" id="UP000298663"/>
    </source>
</evidence>
<evidence type="ECO:0000313" key="6">
    <source>
        <dbReference type="EMBL" id="TKR62689.1"/>
    </source>
</evidence>
<dbReference type="Gene3D" id="1.20.1070.10">
    <property type="entry name" value="Rhodopsin 7-helix transmembrane proteins"/>
    <property type="match status" value="1"/>
</dbReference>
<dbReference type="OrthoDB" id="5820127at2759"/>
<feature type="transmembrane region" description="Helical" evidence="5">
    <location>
        <begin position="175"/>
        <end position="199"/>
    </location>
</feature>
<dbReference type="InterPro" id="IPR000276">
    <property type="entry name" value="GPCR_Rhodpsn"/>
</dbReference>
<dbReference type="Proteomes" id="UP000298663">
    <property type="component" value="Unassembled WGS sequence"/>
</dbReference>
<dbReference type="SUPFAM" id="SSF81321">
    <property type="entry name" value="Family A G protein-coupled receptor-like"/>
    <property type="match status" value="1"/>
</dbReference>
<feature type="transmembrane region" description="Helical" evidence="5">
    <location>
        <begin position="148"/>
        <end position="169"/>
    </location>
</feature>
<dbReference type="GO" id="GO:0016020">
    <property type="term" value="C:membrane"/>
    <property type="evidence" value="ECO:0007669"/>
    <property type="project" value="UniProtKB-SubCell"/>
</dbReference>
<evidence type="ECO:0000256" key="5">
    <source>
        <dbReference type="SAM" id="Phobius"/>
    </source>
</evidence>
<proteinExistence type="predicted"/>
<keyword evidence="2 5" id="KW-0812">Transmembrane</keyword>